<dbReference type="Proteomes" id="UP000219522">
    <property type="component" value="Unassembled WGS sequence"/>
</dbReference>
<dbReference type="AlphaFoldDB" id="A0A7Z7IDB1"/>
<dbReference type="InterPro" id="IPR036922">
    <property type="entry name" value="Rieske_2Fe-2S_sf"/>
</dbReference>
<evidence type="ECO:0000256" key="3">
    <source>
        <dbReference type="ARBA" id="ARBA00023004"/>
    </source>
</evidence>
<feature type="domain" description="Rieske" evidence="5">
    <location>
        <begin position="8"/>
        <end position="106"/>
    </location>
</feature>
<dbReference type="CDD" id="cd03467">
    <property type="entry name" value="Rieske"/>
    <property type="match status" value="1"/>
</dbReference>
<keyword evidence="7" id="KW-1185">Reference proteome</keyword>
<keyword evidence="4" id="KW-0411">Iron-sulfur</keyword>
<organism evidence="6 7">
    <name type="scientific">Caballeronia arationis</name>
    <dbReference type="NCBI Taxonomy" id="1777142"/>
    <lineage>
        <taxon>Bacteria</taxon>
        <taxon>Pseudomonadati</taxon>
        <taxon>Pseudomonadota</taxon>
        <taxon>Betaproteobacteria</taxon>
        <taxon>Burkholderiales</taxon>
        <taxon>Burkholderiaceae</taxon>
        <taxon>Caballeronia</taxon>
    </lineage>
</organism>
<evidence type="ECO:0000256" key="4">
    <source>
        <dbReference type="ARBA" id="ARBA00023014"/>
    </source>
</evidence>
<dbReference type="PROSITE" id="PS51296">
    <property type="entry name" value="RIESKE"/>
    <property type="match status" value="1"/>
</dbReference>
<dbReference type="PANTHER" id="PTHR40261">
    <property type="match status" value="1"/>
</dbReference>
<keyword evidence="1" id="KW-0001">2Fe-2S</keyword>
<proteinExistence type="predicted"/>
<dbReference type="GO" id="GO:0046872">
    <property type="term" value="F:metal ion binding"/>
    <property type="evidence" value="ECO:0007669"/>
    <property type="project" value="UniProtKB-KW"/>
</dbReference>
<keyword evidence="6" id="KW-0560">Oxidoreductase</keyword>
<dbReference type="InterPro" id="IPR017941">
    <property type="entry name" value="Rieske_2Fe-2S"/>
</dbReference>
<name>A0A7Z7IDB1_9BURK</name>
<gene>
    <name evidence="6" type="ORF">SAMN05446927_7166</name>
</gene>
<dbReference type="GO" id="GO:0051213">
    <property type="term" value="F:dioxygenase activity"/>
    <property type="evidence" value="ECO:0007669"/>
    <property type="project" value="UniProtKB-KW"/>
</dbReference>
<dbReference type="EMBL" id="OCSU01000003">
    <property type="protein sequence ID" value="SOE88550.1"/>
    <property type="molecule type" value="Genomic_DNA"/>
</dbReference>
<evidence type="ECO:0000313" key="7">
    <source>
        <dbReference type="Proteomes" id="UP000219522"/>
    </source>
</evidence>
<keyword evidence="6" id="KW-0223">Dioxygenase</keyword>
<comment type="caution">
    <text evidence="6">The sequence shown here is derived from an EMBL/GenBank/DDBJ whole genome shotgun (WGS) entry which is preliminary data.</text>
</comment>
<keyword evidence="2" id="KW-0479">Metal-binding</keyword>
<keyword evidence="3" id="KW-0408">Iron</keyword>
<sequence>MNGCSDDAALCSLDDIPDSGGLEASASILVLRRGDDAWAYRNVCPHFSIPLNYEPNTFWTYDGQLLMCAHHSAMFRFEDGACIDGPCLGASLTSVPIRIEGRNVFIDDAGKG</sequence>
<dbReference type="Pfam" id="PF00355">
    <property type="entry name" value="Rieske"/>
    <property type="match status" value="1"/>
</dbReference>
<evidence type="ECO:0000313" key="6">
    <source>
        <dbReference type="EMBL" id="SOE88550.1"/>
    </source>
</evidence>
<dbReference type="SUPFAM" id="SSF50022">
    <property type="entry name" value="ISP domain"/>
    <property type="match status" value="1"/>
</dbReference>
<protein>
    <submittedName>
        <fullName evidence="6">Ferredoxin subunit of nitrite reductase or a ring-hydroxylating dioxygenase</fullName>
    </submittedName>
</protein>
<dbReference type="GO" id="GO:0051537">
    <property type="term" value="F:2 iron, 2 sulfur cluster binding"/>
    <property type="evidence" value="ECO:0007669"/>
    <property type="project" value="UniProtKB-KW"/>
</dbReference>
<dbReference type="Gene3D" id="2.102.10.10">
    <property type="entry name" value="Rieske [2Fe-2S] iron-sulphur domain"/>
    <property type="match status" value="1"/>
</dbReference>
<evidence type="ECO:0000256" key="2">
    <source>
        <dbReference type="ARBA" id="ARBA00022723"/>
    </source>
</evidence>
<dbReference type="PANTHER" id="PTHR40261:SF1">
    <property type="entry name" value="RIESKE DOMAIN-CONTAINING PROTEIN"/>
    <property type="match status" value="1"/>
</dbReference>
<evidence type="ECO:0000256" key="1">
    <source>
        <dbReference type="ARBA" id="ARBA00022714"/>
    </source>
</evidence>
<accession>A0A7Z7IDB1</accession>
<reference evidence="6 7" key="1">
    <citation type="submission" date="2017-09" db="EMBL/GenBank/DDBJ databases">
        <authorList>
            <person name="Varghese N."/>
            <person name="Submissions S."/>
        </authorList>
    </citation>
    <scope>NUCLEOTIDE SEQUENCE [LARGE SCALE GENOMIC DNA]</scope>
    <source>
        <strain evidence="6 7">OK806</strain>
    </source>
</reference>
<dbReference type="OrthoDB" id="9794779at2"/>
<dbReference type="RefSeq" id="WP_062639631.1">
    <property type="nucleotide sequence ID" value="NZ_FCOG02000061.1"/>
</dbReference>
<evidence type="ECO:0000259" key="5">
    <source>
        <dbReference type="PROSITE" id="PS51296"/>
    </source>
</evidence>